<sequence>MVADTTLYDTLGVSPNAQGPEIKKAYRKLALKLHPDKNPGPEAEQKFKEVSAAYEVLSDEQKRETYDRYGMEGLKEGRGGGGGFDGNDIFSMFFGGGGGPFGGGGRSRGPRRGQDIGHELRVQLEDLYNGKTKKLAIQRQVICCKCDGKGGQGAPTRCTVCKGTGMTVRVHRMGPMIQQVQSPCGDCRGEGEMWSAKDKCKHCNGRKIDKAKEILEVHIEKGMQDGEKIRFRGKADEEPGVEAGDIVIILRVADHDVFQRKGNNLLMKMKIGLNEALTGFTREVTTLDNRKICITQLPGEFVQHEGLKVADGEGMPVHRDPFQKGALVIQFEVEYPDKEWFSNTENIAALSALLPNKADQAEVRDREEVMLQDFDAHLHSGRGRGGARNAYDHGDDDDDEGMGGGGVRCQQQ</sequence>
<dbReference type="Gene3D" id="2.60.260.20">
    <property type="entry name" value="Urease metallochaperone UreE, N-terminal domain"/>
    <property type="match status" value="2"/>
</dbReference>
<dbReference type="InterPro" id="IPR012724">
    <property type="entry name" value="DnaJ"/>
</dbReference>
<dbReference type="PROSITE" id="PS51188">
    <property type="entry name" value="ZF_CR"/>
    <property type="match status" value="1"/>
</dbReference>
<name>A0ABN7SSI1_OIKDI</name>
<dbReference type="SUPFAM" id="SSF49493">
    <property type="entry name" value="HSP40/DnaJ peptide-binding domain"/>
    <property type="match status" value="2"/>
</dbReference>
<organism evidence="9 10">
    <name type="scientific">Oikopleura dioica</name>
    <name type="common">Tunicate</name>
    <dbReference type="NCBI Taxonomy" id="34765"/>
    <lineage>
        <taxon>Eukaryota</taxon>
        <taxon>Metazoa</taxon>
        <taxon>Chordata</taxon>
        <taxon>Tunicata</taxon>
        <taxon>Appendicularia</taxon>
        <taxon>Copelata</taxon>
        <taxon>Oikopleuridae</taxon>
        <taxon>Oikopleura</taxon>
    </lineage>
</organism>
<keyword evidence="3 5" id="KW-0863">Zinc-finger</keyword>
<proteinExistence type="inferred from homology"/>
<dbReference type="InterPro" id="IPR036410">
    <property type="entry name" value="HSP_DnaJ_Cys-rich_dom_sf"/>
</dbReference>
<dbReference type="Pfam" id="PF01556">
    <property type="entry name" value="DnaJ_C"/>
    <property type="match status" value="1"/>
</dbReference>
<dbReference type="InterPro" id="IPR001305">
    <property type="entry name" value="HSP_DnaJ_Cys-rich_dom"/>
</dbReference>
<feature type="domain" description="CR-type" evidence="8">
    <location>
        <begin position="130"/>
        <end position="212"/>
    </location>
</feature>
<keyword evidence="2" id="KW-0677">Repeat</keyword>
<feature type="domain" description="J" evidence="7">
    <location>
        <begin position="6"/>
        <end position="70"/>
    </location>
</feature>
<feature type="zinc finger region" description="CR-type" evidence="5">
    <location>
        <begin position="130"/>
        <end position="212"/>
    </location>
</feature>
<dbReference type="InterPro" id="IPR036869">
    <property type="entry name" value="J_dom_sf"/>
</dbReference>
<evidence type="ECO:0000259" key="7">
    <source>
        <dbReference type="PROSITE" id="PS50076"/>
    </source>
</evidence>
<dbReference type="CDD" id="cd10747">
    <property type="entry name" value="DnaJ_C"/>
    <property type="match status" value="1"/>
</dbReference>
<dbReference type="InterPro" id="IPR008971">
    <property type="entry name" value="HSP40/DnaJ_pept-bd"/>
</dbReference>
<protein>
    <submittedName>
        <fullName evidence="9">Oidioi.mRNA.OKI2018_I69.chr1.g2704.t1.cds</fullName>
    </submittedName>
</protein>
<dbReference type="PRINTS" id="PR00625">
    <property type="entry name" value="JDOMAIN"/>
</dbReference>
<keyword evidence="4 5" id="KW-0862">Zinc</keyword>
<dbReference type="SUPFAM" id="SSF46565">
    <property type="entry name" value="Chaperone J-domain"/>
    <property type="match status" value="1"/>
</dbReference>
<keyword evidence="10" id="KW-1185">Reference proteome</keyword>
<dbReference type="InterPro" id="IPR002939">
    <property type="entry name" value="DnaJ_C"/>
</dbReference>
<dbReference type="Pfam" id="PF00226">
    <property type="entry name" value="DnaJ"/>
    <property type="match status" value="1"/>
</dbReference>
<dbReference type="Gene3D" id="1.10.287.110">
    <property type="entry name" value="DnaJ domain"/>
    <property type="match status" value="1"/>
</dbReference>
<evidence type="ECO:0000256" key="1">
    <source>
        <dbReference type="ARBA" id="ARBA00022723"/>
    </source>
</evidence>
<dbReference type="EMBL" id="OU015566">
    <property type="protein sequence ID" value="CAG5106143.1"/>
    <property type="molecule type" value="Genomic_DNA"/>
</dbReference>
<evidence type="ECO:0000259" key="8">
    <source>
        <dbReference type="PROSITE" id="PS51188"/>
    </source>
</evidence>
<accession>A0ABN7SSI1</accession>
<evidence type="ECO:0000313" key="10">
    <source>
        <dbReference type="Proteomes" id="UP001158576"/>
    </source>
</evidence>
<dbReference type="HAMAP" id="MF_01152">
    <property type="entry name" value="DnaJ"/>
    <property type="match status" value="1"/>
</dbReference>
<keyword evidence="1 5" id="KW-0479">Metal-binding</keyword>
<feature type="compositionally biased region" description="Gly residues" evidence="6">
    <location>
        <begin position="402"/>
        <end position="412"/>
    </location>
</feature>
<evidence type="ECO:0000256" key="4">
    <source>
        <dbReference type="ARBA" id="ARBA00022833"/>
    </source>
</evidence>
<dbReference type="Proteomes" id="UP001158576">
    <property type="component" value="Chromosome 1"/>
</dbReference>
<evidence type="ECO:0000256" key="3">
    <source>
        <dbReference type="ARBA" id="ARBA00022771"/>
    </source>
</evidence>
<gene>
    <name evidence="9" type="ORF">OKIOD_LOCUS11469</name>
</gene>
<dbReference type="SUPFAM" id="SSF57938">
    <property type="entry name" value="DnaJ/Hsp40 cysteine-rich domain"/>
    <property type="match status" value="1"/>
</dbReference>
<evidence type="ECO:0000256" key="5">
    <source>
        <dbReference type="PROSITE-ProRule" id="PRU00546"/>
    </source>
</evidence>
<reference evidence="9 10" key="1">
    <citation type="submission" date="2021-04" db="EMBL/GenBank/DDBJ databases">
        <authorList>
            <person name="Bliznina A."/>
        </authorList>
    </citation>
    <scope>NUCLEOTIDE SEQUENCE [LARGE SCALE GENOMIC DNA]</scope>
</reference>
<dbReference type="InterPro" id="IPR001623">
    <property type="entry name" value="DnaJ_domain"/>
</dbReference>
<evidence type="ECO:0000256" key="2">
    <source>
        <dbReference type="ARBA" id="ARBA00022737"/>
    </source>
</evidence>
<dbReference type="InterPro" id="IPR018253">
    <property type="entry name" value="DnaJ_domain_CS"/>
</dbReference>
<evidence type="ECO:0000313" key="9">
    <source>
        <dbReference type="EMBL" id="CAG5106143.1"/>
    </source>
</evidence>
<dbReference type="PROSITE" id="PS00636">
    <property type="entry name" value="DNAJ_1"/>
    <property type="match status" value="1"/>
</dbReference>
<dbReference type="Gene3D" id="2.10.230.10">
    <property type="entry name" value="Heat shock protein DnaJ, cysteine-rich domain"/>
    <property type="match status" value="1"/>
</dbReference>
<dbReference type="Pfam" id="PF00684">
    <property type="entry name" value="DnaJ_CXXCXGXG"/>
    <property type="match status" value="1"/>
</dbReference>
<dbReference type="PANTHER" id="PTHR43888">
    <property type="entry name" value="DNAJ-LIKE-2, ISOFORM A-RELATED"/>
    <property type="match status" value="1"/>
</dbReference>
<evidence type="ECO:0000256" key="6">
    <source>
        <dbReference type="SAM" id="MobiDB-lite"/>
    </source>
</evidence>
<dbReference type="SMART" id="SM00271">
    <property type="entry name" value="DnaJ"/>
    <property type="match status" value="1"/>
</dbReference>
<dbReference type="InterPro" id="IPR044713">
    <property type="entry name" value="DNJA1/2-like"/>
</dbReference>
<dbReference type="CDD" id="cd06257">
    <property type="entry name" value="DnaJ"/>
    <property type="match status" value="1"/>
</dbReference>
<dbReference type="CDD" id="cd10719">
    <property type="entry name" value="DnaJ_zf"/>
    <property type="match status" value="1"/>
</dbReference>
<dbReference type="PROSITE" id="PS50076">
    <property type="entry name" value="DNAJ_2"/>
    <property type="match status" value="1"/>
</dbReference>
<feature type="region of interest" description="Disordered" evidence="6">
    <location>
        <begin position="378"/>
        <end position="412"/>
    </location>
</feature>